<dbReference type="PANTHER" id="PTHR30007">
    <property type="entry name" value="PHP DOMAIN PROTEIN"/>
    <property type="match status" value="1"/>
</dbReference>
<dbReference type="Pfam" id="PF01609">
    <property type="entry name" value="DDE_Tnp_1"/>
    <property type="match status" value="1"/>
</dbReference>
<accession>M5JZV9</accession>
<dbReference type="PATRIC" id="fig|1234597.4.peg.2283"/>
<dbReference type="GO" id="GO:0004803">
    <property type="term" value="F:transposase activity"/>
    <property type="evidence" value="ECO:0007669"/>
    <property type="project" value="InterPro"/>
</dbReference>
<dbReference type="InterPro" id="IPR002559">
    <property type="entry name" value="Transposase_11"/>
</dbReference>
<organism evidence="2 3">
    <name type="scientific">Brucella intermedia M86</name>
    <dbReference type="NCBI Taxonomy" id="1234597"/>
    <lineage>
        <taxon>Bacteria</taxon>
        <taxon>Pseudomonadati</taxon>
        <taxon>Pseudomonadota</taxon>
        <taxon>Alphaproteobacteria</taxon>
        <taxon>Hyphomicrobiales</taxon>
        <taxon>Brucellaceae</taxon>
        <taxon>Brucella/Ochrobactrum group</taxon>
        <taxon>Brucella</taxon>
    </lineage>
</organism>
<comment type="caution">
    <text evidence="2">The sequence shown here is derived from an EMBL/GenBank/DDBJ whole genome shotgun (WGS) entry which is preliminary data.</text>
</comment>
<dbReference type="PANTHER" id="PTHR30007:SF0">
    <property type="entry name" value="TRANSPOSASE"/>
    <property type="match status" value="1"/>
</dbReference>
<evidence type="ECO:0000259" key="1">
    <source>
        <dbReference type="Pfam" id="PF01609"/>
    </source>
</evidence>
<protein>
    <submittedName>
        <fullName evidence="2">Transposase IS4 family protein</fullName>
    </submittedName>
</protein>
<dbReference type="AlphaFoldDB" id="M5JZV9"/>
<sequence>ASVILWLIPRLDGWSGDPAVVQDRDGAPDVLKTILKRWPWLRHIFADGGYAGPKLKNRLEKVGKFTLEIVKRSDHAEGFKLLPRRWVVERTFAWLGRCRRLAKDFEKTVASAEAWVYIANIRLLTRRIARA</sequence>
<evidence type="ECO:0000313" key="3">
    <source>
        <dbReference type="Proteomes" id="UP000011971"/>
    </source>
</evidence>
<name>M5JZV9_9HYPH</name>
<feature type="non-terminal residue" evidence="2">
    <location>
        <position position="1"/>
    </location>
</feature>
<proteinExistence type="predicted"/>
<dbReference type="Proteomes" id="UP000011971">
    <property type="component" value="Unassembled WGS sequence"/>
</dbReference>
<dbReference type="GO" id="GO:0006313">
    <property type="term" value="P:DNA transposition"/>
    <property type="evidence" value="ECO:0007669"/>
    <property type="project" value="InterPro"/>
</dbReference>
<gene>
    <name evidence="2" type="ORF">D584_11027</name>
</gene>
<reference evidence="2 3" key="1">
    <citation type="journal article" date="2013" name="Gut Pathog.">
        <title>Draft genome of Ochrobactrum intermedium strain M86 isolated from non-ulcer dyspeptic individual from India.</title>
        <authorList>
            <person name="Kulkarni G."/>
            <person name="Dhotre D."/>
            <person name="Dharne M."/>
            <person name="Shetty S."/>
            <person name="Chowdhury S."/>
            <person name="Misra V."/>
            <person name="Misra S."/>
            <person name="Patole M."/>
            <person name="Shouche Y."/>
        </authorList>
    </citation>
    <scope>NUCLEOTIDE SEQUENCE [LARGE SCALE GENOMIC DNA]</scope>
    <source>
        <strain evidence="2 3">M86</strain>
    </source>
</reference>
<evidence type="ECO:0000313" key="2">
    <source>
        <dbReference type="EMBL" id="ELT49056.1"/>
    </source>
</evidence>
<dbReference type="EMBL" id="AOGE01000027">
    <property type="protein sequence ID" value="ELT49056.1"/>
    <property type="molecule type" value="Genomic_DNA"/>
</dbReference>
<feature type="domain" description="Transposase IS4-like" evidence="1">
    <location>
        <begin position="18"/>
        <end position="119"/>
    </location>
</feature>
<dbReference type="GO" id="GO:0003677">
    <property type="term" value="F:DNA binding"/>
    <property type="evidence" value="ECO:0007669"/>
    <property type="project" value="InterPro"/>
</dbReference>